<reference evidence="2 3" key="1">
    <citation type="submission" date="2019-10" db="EMBL/GenBank/DDBJ databases">
        <title>New species of Slilvanegrellaceae.</title>
        <authorList>
            <person name="Pitt A."/>
            <person name="Hahn M.W."/>
        </authorList>
    </citation>
    <scope>NUCLEOTIDE SEQUENCE [LARGE SCALE GENOMIC DNA]</scope>
    <source>
        <strain evidence="2 3">SP-Ram-0.45-NSY-1</strain>
    </source>
</reference>
<dbReference type="InterPro" id="IPR013108">
    <property type="entry name" value="Amidohydro_3"/>
</dbReference>
<dbReference type="Gene3D" id="3.20.20.140">
    <property type="entry name" value="Metal-dependent hydrolases"/>
    <property type="match status" value="1"/>
</dbReference>
<accession>A0A6N6W0B7</accession>
<dbReference type="InterPro" id="IPR052349">
    <property type="entry name" value="Metallo-hydrolase_Enzymes"/>
</dbReference>
<dbReference type="SUPFAM" id="SSF51556">
    <property type="entry name" value="Metallo-dependent hydrolases"/>
    <property type="match status" value="1"/>
</dbReference>
<evidence type="ECO:0000313" key="3">
    <source>
        <dbReference type="Proteomes" id="UP000437748"/>
    </source>
</evidence>
<dbReference type="NCBIfam" id="NF005365">
    <property type="entry name" value="PRK06886.1"/>
    <property type="match status" value="1"/>
</dbReference>
<sequence length="316" mass="35135">MISGHGGFVNAHAHFDRAYSVSIEDFTNTQGNINSQLQEKWKLVDRFKSQATEDIYFQHISSALRLQNEQGVRHCLSFIDCDPVAGERALIAAKRAKEFAAKELKMRFLIACQTLKGVVDKEARAWFEKSLEHVDIIGGLPGADAGKEEEHIRILLAASKETGKRVHIHVDQLNSAEEKETELLARKVIEFGLEGKVTAVHGISIAAHSKSYRQELYKLCRDAGLSFVACPTAWIDSRRNETLSPTHNSVTPIDEMIPAGLTVALGSDNICDIYKPYADGNMLTELRVLLESTHFYEMDELLKIATSNGLKVLGLT</sequence>
<gene>
    <name evidence="2" type="ORF">GCL60_00445</name>
</gene>
<keyword evidence="2" id="KW-0378">Hydrolase</keyword>
<dbReference type="OrthoDB" id="9815027at2"/>
<feature type="domain" description="Amidohydrolase 3" evidence="1">
    <location>
        <begin position="148"/>
        <end position="315"/>
    </location>
</feature>
<keyword evidence="3" id="KW-1185">Reference proteome</keyword>
<dbReference type="GO" id="GO:0016814">
    <property type="term" value="F:hydrolase activity, acting on carbon-nitrogen (but not peptide) bonds, in cyclic amidines"/>
    <property type="evidence" value="ECO:0007669"/>
    <property type="project" value="TreeGrafter"/>
</dbReference>
<organism evidence="2 3">
    <name type="scientific">Silvanigrella paludirubra</name>
    <dbReference type="NCBI Taxonomy" id="2499159"/>
    <lineage>
        <taxon>Bacteria</taxon>
        <taxon>Pseudomonadati</taxon>
        <taxon>Bdellovibrionota</taxon>
        <taxon>Oligoflexia</taxon>
        <taxon>Silvanigrellales</taxon>
        <taxon>Silvanigrellaceae</taxon>
        <taxon>Silvanigrella</taxon>
    </lineage>
</organism>
<name>A0A6N6W0B7_9BACT</name>
<evidence type="ECO:0000259" key="1">
    <source>
        <dbReference type="Pfam" id="PF07969"/>
    </source>
</evidence>
<proteinExistence type="predicted"/>
<protein>
    <submittedName>
        <fullName evidence="2">Amidohydrolase family protein</fullName>
    </submittedName>
</protein>
<comment type="caution">
    <text evidence="2">The sequence shown here is derived from an EMBL/GenBank/DDBJ whole genome shotgun (WGS) entry which is preliminary data.</text>
</comment>
<dbReference type="InterPro" id="IPR032466">
    <property type="entry name" value="Metal_Hydrolase"/>
</dbReference>
<dbReference type="PANTHER" id="PTHR32027">
    <property type="entry name" value="CYTOSINE DEAMINASE"/>
    <property type="match status" value="1"/>
</dbReference>
<dbReference type="EMBL" id="WFLM01000001">
    <property type="protein sequence ID" value="KAB8041122.1"/>
    <property type="molecule type" value="Genomic_DNA"/>
</dbReference>
<dbReference type="AlphaFoldDB" id="A0A6N6W0B7"/>
<evidence type="ECO:0000313" key="2">
    <source>
        <dbReference type="EMBL" id="KAB8041122.1"/>
    </source>
</evidence>
<dbReference type="Pfam" id="PF07969">
    <property type="entry name" value="Amidohydro_3"/>
    <property type="match status" value="1"/>
</dbReference>
<dbReference type="PANTHER" id="PTHR32027:SF0">
    <property type="entry name" value="CYTOSINE DEAMINASE"/>
    <property type="match status" value="1"/>
</dbReference>
<dbReference type="Proteomes" id="UP000437748">
    <property type="component" value="Unassembled WGS sequence"/>
</dbReference>